<reference evidence="2" key="1">
    <citation type="journal article" date="2022" name="Int. J. Mol. Sci.">
        <title>Draft Genome of Tanacetum Coccineum: Genomic Comparison of Closely Related Tanacetum-Family Plants.</title>
        <authorList>
            <person name="Yamashiro T."/>
            <person name="Shiraishi A."/>
            <person name="Nakayama K."/>
            <person name="Satake H."/>
        </authorList>
    </citation>
    <scope>NUCLEOTIDE SEQUENCE</scope>
</reference>
<dbReference type="Pfam" id="PF13966">
    <property type="entry name" value="zf-RVT"/>
    <property type="match status" value="1"/>
</dbReference>
<dbReference type="GO" id="GO:0003964">
    <property type="term" value="F:RNA-directed DNA polymerase activity"/>
    <property type="evidence" value="ECO:0007669"/>
    <property type="project" value="UniProtKB-KW"/>
</dbReference>
<dbReference type="InterPro" id="IPR043502">
    <property type="entry name" value="DNA/RNA_pol_sf"/>
</dbReference>
<dbReference type="InterPro" id="IPR000477">
    <property type="entry name" value="RT_dom"/>
</dbReference>
<dbReference type="SUPFAM" id="SSF56672">
    <property type="entry name" value="DNA/RNA polymerases"/>
    <property type="match status" value="1"/>
</dbReference>
<feature type="domain" description="Reverse transcriptase" evidence="1">
    <location>
        <begin position="215"/>
        <end position="472"/>
    </location>
</feature>
<keyword evidence="2" id="KW-0548">Nucleotidyltransferase</keyword>
<protein>
    <submittedName>
        <fullName evidence="2">RNA-directed DNA polymerase, eukaryota, reverse transcriptase zinc-binding domain protein</fullName>
    </submittedName>
</protein>
<gene>
    <name evidence="2" type="ORF">Tco_1114383</name>
</gene>
<evidence type="ECO:0000313" key="3">
    <source>
        <dbReference type="Proteomes" id="UP001151760"/>
    </source>
</evidence>
<dbReference type="Pfam" id="PF00078">
    <property type="entry name" value="RVT_1"/>
    <property type="match status" value="1"/>
</dbReference>
<organism evidence="2 3">
    <name type="scientific">Tanacetum coccineum</name>
    <dbReference type="NCBI Taxonomy" id="301880"/>
    <lineage>
        <taxon>Eukaryota</taxon>
        <taxon>Viridiplantae</taxon>
        <taxon>Streptophyta</taxon>
        <taxon>Embryophyta</taxon>
        <taxon>Tracheophyta</taxon>
        <taxon>Spermatophyta</taxon>
        <taxon>Magnoliopsida</taxon>
        <taxon>eudicotyledons</taxon>
        <taxon>Gunneridae</taxon>
        <taxon>Pentapetalae</taxon>
        <taxon>asterids</taxon>
        <taxon>campanulids</taxon>
        <taxon>Asterales</taxon>
        <taxon>Asteraceae</taxon>
        <taxon>Asteroideae</taxon>
        <taxon>Anthemideae</taxon>
        <taxon>Anthemidinae</taxon>
        <taxon>Tanacetum</taxon>
    </lineage>
</organism>
<dbReference type="PANTHER" id="PTHR33116:SF84">
    <property type="entry name" value="RNA-DIRECTED DNA POLYMERASE"/>
    <property type="match status" value="1"/>
</dbReference>
<evidence type="ECO:0000313" key="2">
    <source>
        <dbReference type="EMBL" id="GJU04045.1"/>
    </source>
</evidence>
<keyword evidence="3" id="KW-1185">Reference proteome</keyword>
<dbReference type="PROSITE" id="PS50878">
    <property type="entry name" value="RT_POL"/>
    <property type="match status" value="1"/>
</dbReference>
<dbReference type="PANTHER" id="PTHR33116">
    <property type="entry name" value="REVERSE TRANSCRIPTASE ZINC-BINDING DOMAIN-CONTAINING PROTEIN-RELATED-RELATED"/>
    <property type="match status" value="1"/>
</dbReference>
<sequence length="994" mass="115291">MVLPLHPNEHSCGSSVLNADMLEFKECLNEIEVEDLCSSGLHYTWTKNLHKAKVGIMTGVLKKLDRILTNEEFITQFPQANAKFLPYIISDHSSSILSIPSSIQKKIKSFRFSNYLTEKQDFIFISKGNIFKRVEEMRIKLKEVQISIDLDPHNHQLRDQEAMLVKEFFEAEADEEKFLNKLRLCDAEKMIRDVSDKEIKDAIFDIDDAKAPVKEFFMSGRLLGEVNATLISLIPKIQTPNKVTDFRPIACCNVLYKCISKVLTNRIKPILGKLVSCNQSAFITGRHIQDNIMLTQEIMKGYNRRGGPKTVAFKIDIQKAYDTVNWEFLEKTLSGFGFHKRMIKWIMQCVTTVAFTLNINGERIGYFKGGKGLRQGDPISPYLFTLVMEVFSLILLKEIEEEPNFQYHFGCKAIKLSHVCFADDLLVMCHGDPTSATVIKKGLRAVQCLFWSYSKLFQKHCKLPVRYLGVPLIAKRLGVNECGCLVDKIKSRIHNWKNRYLSYAGRLQLIAAVLESIHVYWASVFLIPSTIIKDINRILKNFLWSQSEKNNGKAKVAWSYICRPKDKGGLGLKNLQTWNYALLSKHVWNIATKKDSLWVKWVHSVKLRGKSFWEIKEEKEDSWGWKNLLIIRDQVKDNIFYKVGNGTTTSLWYDNWSNIGPLFQYLTHRDLYDERLSENLTVKDMIVNGRWNWPEEWYVKFPAITGLEVPIIDEDSEDSIVWKARLGDVVKFSMRQVNFDLSNQYPNVLWWKLIWYSQCIPKHSFILWLAMLNKLTTQDRLKKWGNQDVNRCCLCLNDSEDLKHLFFKCSYAKKVWGMVLSMTDIDNIKYEWEEIIHLLINAGNGNNINSVCRRLMLGASVYNIWNERNRRIFQDKKLNEEDIVKRITEVVKCKLSRLIVKDSADYIKKFVACLRYCKVFSCYQKCKIWICLHSVDVFLKNITPFLNVQLLSPKVETDIEWGPDMQWYDGAKAKASHHATPPCAISSAKELALA</sequence>
<dbReference type="CDD" id="cd01650">
    <property type="entry name" value="RT_nLTR_like"/>
    <property type="match status" value="1"/>
</dbReference>
<name>A0ABQ5IWG7_9ASTR</name>
<evidence type="ECO:0000259" key="1">
    <source>
        <dbReference type="PROSITE" id="PS50878"/>
    </source>
</evidence>
<proteinExistence type="predicted"/>
<dbReference type="InterPro" id="IPR026960">
    <property type="entry name" value="RVT-Znf"/>
</dbReference>
<comment type="caution">
    <text evidence="2">The sequence shown here is derived from an EMBL/GenBank/DDBJ whole genome shotgun (WGS) entry which is preliminary data.</text>
</comment>
<keyword evidence="2" id="KW-0695">RNA-directed DNA polymerase</keyword>
<reference evidence="2" key="2">
    <citation type="submission" date="2022-01" db="EMBL/GenBank/DDBJ databases">
        <authorList>
            <person name="Yamashiro T."/>
            <person name="Shiraishi A."/>
            <person name="Satake H."/>
            <person name="Nakayama K."/>
        </authorList>
    </citation>
    <scope>NUCLEOTIDE SEQUENCE</scope>
</reference>
<keyword evidence="2" id="KW-0808">Transferase</keyword>
<accession>A0ABQ5IWG7</accession>
<dbReference type="EMBL" id="BQNB010021211">
    <property type="protein sequence ID" value="GJU04045.1"/>
    <property type="molecule type" value="Genomic_DNA"/>
</dbReference>
<dbReference type="Proteomes" id="UP001151760">
    <property type="component" value="Unassembled WGS sequence"/>
</dbReference>